<name>A0A645C3B5_9ZZZZ</name>
<accession>A0A645C3B5</accession>
<feature type="compositionally biased region" description="Acidic residues" evidence="1">
    <location>
        <begin position="1"/>
        <end position="11"/>
    </location>
</feature>
<evidence type="ECO:0008006" key="3">
    <source>
        <dbReference type="Google" id="ProtNLM"/>
    </source>
</evidence>
<gene>
    <name evidence="2" type="ORF">SDC9_115387</name>
</gene>
<sequence length="273" mass="30636">MQEPQPEEMEDSFLRYSGRHAMSRSEPNSYRLRGTHEKDGVRHLITGILPTDKLVEAAHGYQATVTVFLVAVMAQAIMEMQAKHAPRRRPKPVKITVPVNLRRLYGSKTLRNFALTLNPGVDPKLGAFTLGDLCNSISAQLSAEAMPQLMAARIAANVIPQRLTILRIMPLFIKNLFLRMVYAHVGETKGCLNVSNLGVVKIPEPMRPYVERMEFIIGVQYSYPNNCSVVSLGNATYVSMIRNIRETELEQRFFSRLVELGVPVTIESKLRGA</sequence>
<dbReference type="AlphaFoldDB" id="A0A645C3B5"/>
<proteinExistence type="predicted"/>
<evidence type="ECO:0000256" key="1">
    <source>
        <dbReference type="SAM" id="MobiDB-lite"/>
    </source>
</evidence>
<evidence type="ECO:0000313" key="2">
    <source>
        <dbReference type="EMBL" id="MPM68454.1"/>
    </source>
</evidence>
<organism evidence="2">
    <name type="scientific">bioreactor metagenome</name>
    <dbReference type="NCBI Taxonomy" id="1076179"/>
    <lineage>
        <taxon>unclassified sequences</taxon>
        <taxon>metagenomes</taxon>
        <taxon>ecological metagenomes</taxon>
    </lineage>
</organism>
<comment type="caution">
    <text evidence="2">The sequence shown here is derived from an EMBL/GenBank/DDBJ whole genome shotgun (WGS) entry which is preliminary data.</text>
</comment>
<reference evidence="2" key="1">
    <citation type="submission" date="2019-08" db="EMBL/GenBank/DDBJ databases">
        <authorList>
            <person name="Kucharzyk K."/>
            <person name="Murdoch R.W."/>
            <person name="Higgins S."/>
            <person name="Loffler F."/>
        </authorList>
    </citation>
    <scope>NUCLEOTIDE SEQUENCE</scope>
</reference>
<feature type="region of interest" description="Disordered" evidence="1">
    <location>
        <begin position="1"/>
        <end position="33"/>
    </location>
</feature>
<protein>
    <recommendedName>
        <fullName evidence="3">O-acyltransferase WSD1 C-terminal domain-containing protein</fullName>
    </recommendedName>
</protein>
<dbReference type="EMBL" id="VSSQ01022267">
    <property type="protein sequence ID" value="MPM68454.1"/>
    <property type="molecule type" value="Genomic_DNA"/>
</dbReference>